<dbReference type="PANTHER" id="PTHR34137:SF1">
    <property type="entry name" value="EXODEOXYRIBONUCLEASE 7 SMALL SUBUNIT"/>
    <property type="match status" value="1"/>
</dbReference>
<dbReference type="OrthoDB" id="9808145at2"/>
<dbReference type="PANTHER" id="PTHR34137">
    <property type="entry name" value="EXODEOXYRIBONUCLEASE 7 SMALL SUBUNIT"/>
    <property type="match status" value="1"/>
</dbReference>
<dbReference type="GO" id="GO:0005829">
    <property type="term" value="C:cytosol"/>
    <property type="evidence" value="ECO:0007669"/>
    <property type="project" value="TreeGrafter"/>
</dbReference>
<keyword evidence="5 6" id="KW-0269">Exonuclease</keyword>
<dbReference type="Pfam" id="PF02609">
    <property type="entry name" value="Exonuc_VII_S"/>
    <property type="match status" value="1"/>
</dbReference>
<evidence type="ECO:0000256" key="2">
    <source>
        <dbReference type="ARBA" id="ARBA00022490"/>
    </source>
</evidence>
<dbReference type="PIRSF" id="PIRSF006488">
    <property type="entry name" value="Exonuc_VII_S"/>
    <property type="match status" value="1"/>
</dbReference>
<keyword evidence="4 6" id="KW-0378">Hydrolase</keyword>
<dbReference type="RefSeq" id="WP_058860632.1">
    <property type="nucleotide sequence ID" value="NZ_LPXO01000001.1"/>
</dbReference>
<evidence type="ECO:0000256" key="1">
    <source>
        <dbReference type="ARBA" id="ARBA00009998"/>
    </source>
</evidence>
<comment type="catalytic activity">
    <reaction evidence="6">
        <text>Exonucleolytic cleavage in either 5'- to 3'- or 3'- to 5'-direction to yield nucleoside 5'-phosphates.</text>
        <dbReference type="EC" id="3.1.11.6"/>
    </reaction>
</comment>
<dbReference type="Proteomes" id="UP000054396">
    <property type="component" value="Unassembled WGS sequence"/>
</dbReference>
<dbReference type="InterPro" id="IPR037004">
    <property type="entry name" value="Exonuc_VII_ssu_sf"/>
</dbReference>
<evidence type="ECO:0000313" key="8">
    <source>
        <dbReference type="Proteomes" id="UP000054396"/>
    </source>
</evidence>
<evidence type="ECO:0000256" key="5">
    <source>
        <dbReference type="ARBA" id="ARBA00022839"/>
    </source>
</evidence>
<dbReference type="HAMAP" id="MF_00337">
    <property type="entry name" value="Exonuc_7_S"/>
    <property type="match status" value="1"/>
</dbReference>
<evidence type="ECO:0000256" key="6">
    <source>
        <dbReference type="HAMAP-Rule" id="MF_00337"/>
    </source>
</evidence>
<organism evidence="7 8">
    <name type="scientific">Pseudoponticoccus marisrubri</name>
    <dbReference type="NCBI Taxonomy" id="1685382"/>
    <lineage>
        <taxon>Bacteria</taxon>
        <taxon>Pseudomonadati</taxon>
        <taxon>Pseudomonadota</taxon>
        <taxon>Alphaproteobacteria</taxon>
        <taxon>Rhodobacterales</taxon>
        <taxon>Roseobacteraceae</taxon>
        <taxon>Pseudoponticoccus</taxon>
    </lineage>
</organism>
<name>A0A0W7WQ45_9RHOB</name>
<evidence type="ECO:0000256" key="4">
    <source>
        <dbReference type="ARBA" id="ARBA00022801"/>
    </source>
</evidence>
<comment type="subcellular location">
    <subcellularLocation>
        <location evidence="6">Cytoplasm</location>
    </subcellularLocation>
</comment>
<keyword evidence="8" id="KW-1185">Reference proteome</keyword>
<evidence type="ECO:0000256" key="3">
    <source>
        <dbReference type="ARBA" id="ARBA00022722"/>
    </source>
</evidence>
<comment type="subunit">
    <text evidence="6">Heterooligomer composed of large and small subunits.</text>
</comment>
<dbReference type="SUPFAM" id="SSF116842">
    <property type="entry name" value="XseB-like"/>
    <property type="match status" value="1"/>
</dbReference>
<comment type="function">
    <text evidence="6">Bidirectionally degrades single-stranded DNA into large acid-insoluble oligonucleotides, which are then degraded further into small acid-soluble oligonucleotides.</text>
</comment>
<dbReference type="GO" id="GO:0009318">
    <property type="term" value="C:exodeoxyribonuclease VII complex"/>
    <property type="evidence" value="ECO:0007669"/>
    <property type="project" value="UniProtKB-UniRule"/>
</dbReference>
<dbReference type="GO" id="GO:0008855">
    <property type="term" value="F:exodeoxyribonuclease VII activity"/>
    <property type="evidence" value="ECO:0007669"/>
    <property type="project" value="UniProtKB-UniRule"/>
</dbReference>
<comment type="similarity">
    <text evidence="1 6">Belongs to the XseB family.</text>
</comment>
<keyword evidence="3 6" id="KW-0540">Nuclease</keyword>
<dbReference type="EC" id="3.1.11.6" evidence="6"/>
<dbReference type="EMBL" id="LPXO01000001">
    <property type="protein sequence ID" value="KUF12688.1"/>
    <property type="molecule type" value="Genomic_DNA"/>
</dbReference>
<dbReference type="GO" id="GO:0006308">
    <property type="term" value="P:DNA catabolic process"/>
    <property type="evidence" value="ECO:0007669"/>
    <property type="project" value="UniProtKB-UniRule"/>
</dbReference>
<gene>
    <name evidence="6" type="primary">xseB</name>
    <name evidence="7" type="ORF">AVJ23_02935</name>
</gene>
<comment type="caution">
    <text evidence="7">The sequence shown here is derived from an EMBL/GenBank/DDBJ whole genome shotgun (WGS) entry which is preliminary data.</text>
</comment>
<dbReference type="AlphaFoldDB" id="A0A0W7WQ45"/>
<dbReference type="InterPro" id="IPR003761">
    <property type="entry name" value="Exonuc_VII_S"/>
</dbReference>
<dbReference type="STRING" id="1685382.AVJ23_02935"/>
<evidence type="ECO:0000313" key="7">
    <source>
        <dbReference type="EMBL" id="KUF12688.1"/>
    </source>
</evidence>
<dbReference type="NCBIfam" id="NF002139">
    <property type="entry name" value="PRK00977.1-3"/>
    <property type="match status" value="1"/>
</dbReference>
<dbReference type="NCBIfam" id="TIGR01280">
    <property type="entry name" value="xseB"/>
    <property type="match status" value="1"/>
</dbReference>
<protein>
    <recommendedName>
        <fullName evidence="6">Exodeoxyribonuclease 7 small subunit</fullName>
        <ecNumber evidence="6">3.1.11.6</ecNumber>
    </recommendedName>
    <alternativeName>
        <fullName evidence="6">Exodeoxyribonuclease VII small subunit</fullName>
        <shortName evidence="6">Exonuclease VII small subunit</shortName>
    </alternativeName>
</protein>
<sequence>MTETNPDEMTFEQAMAELEQVVAQLERGDVALDESISLYERGAKLRKRCDAKLKEAEEKVAAITLDAEGTPKGTKPVEGL</sequence>
<dbReference type="Gene3D" id="1.10.287.1040">
    <property type="entry name" value="Exonuclease VII, small subunit"/>
    <property type="match status" value="1"/>
</dbReference>
<reference evidence="7 8" key="1">
    <citation type="submission" date="2015-12" db="EMBL/GenBank/DDBJ databases">
        <authorList>
            <person name="Shamseldin A."/>
            <person name="Moawad H."/>
            <person name="Abd El-Rahim W.M."/>
            <person name="Sadowsky M.J."/>
        </authorList>
    </citation>
    <scope>NUCLEOTIDE SEQUENCE [LARGE SCALE GENOMIC DNA]</scope>
    <source>
        <strain evidence="7 8">SJ5A-1</strain>
    </source>
</reference>
<dbReference type="NCBIfam" id="NF002140">
    <property type="entry name" value="PRK00977.1-4"/>
    <property type="match status" value="1"/>
</dbReference>
<accession>A0A0W7WQ45</accession>
<keyword evidence="2 6" id="KW-0963">Cytoplasm</keyword>
<proteinExistence type="inferred from homology"/>